<dbReference type="AlphaFoldDB" id="A0AAE9DZE7"/>
<sequence length="67" mass="7546">MEQQVPKKAILYESLKSVLMHMEPNHSIGEYTQLRIICLDSIIDSSVPLSNLQMSVPANHDKIVTPL</sequence>
<dbReference type="Proteomes" id="UP000829354">
    <property type="component" value="Chromosome I"/>
</dbReference>
<reference evidence="1 2" key="1">
    <citation type="submission" date="2022-04" db="EMBL/GenBank/DDBJ databases">
        <title>Chromosome-level reference genomes for two strains of Caenorhabditis briggsae: an improved platform for comparative genomics.</title>
        <authorList>
            <person name="Stevens L."/>
            <person name="Andersen E."/>
        </authorList>
    </citation>
    <scope>NUCLEOTIDE SEQUENCE [LARGE SCALE GENOMIC DNA]</scope>
    <source>
        <strain evidence="1">VX34</strain>
        <tissue evidence="1">Whole-organism</tissue>
    </source>
</reference>
<protein>
    <submittedName>
        <fullName evidence="1">Uncharacterized protein</fullName>
    </submittedName>
</protein>
<proteinExistence type="predicted"/>
<dbReference type="EMBL" id="CP092620">
    <property type="protein sequence ID" value="UMM10153.1"/>
    <property type="molecule type" value="Genomic_DNA"/>
</dbReference>
<organism evidence="1 2">
    <name type="scientific">Caenorhabditis briggsae</name>
    <dbReference type="NCBI Taxonomy" id="6238"/>
    <lineage>
        <taxon>Eukaryota</taxon>
        <taxon>Metazoa</taxon>
        <taxon>Ecdysozoa</taxon>
        <taxon>Nematoda</taxon>
        <taxon>Chromadorea</taxon>
        <taxon>Rhabditida</taxon>
        <taxon>Rhabditina</taxon>
        <taxon>Rhabditomorpha</taxon>
        <taxon>Rhabditoidea</taxon>
        <taxon>Rhabditidae</taxon>
        <taxon>Peloderinae</taxon>
        <taxon>Caenorhabditis</taxon>
    </lineage>
</organism>
<evidence type="ECO:0000313" key="1">
    <source>
        <dbReference type="EMBL" id="UMM10153.1"/>
    </source>
</evidence>
<evidence type="ECO:0000313" key="2">
    <source>
        <dbReference type="Proteomes" id="UP000829354"/>
    </source>
</evidence>
<keyword evidence="2" id="KW-1185">Reference proteome</keyword>
<gene>
    <name evidence="1" type="ORF">L5515_000058</name>
</gene>
<name>A0AAE9DZE7_CAEBR</name>
<accession>A0AAE9DZE7</accession>